<reference evidence="1" key="1">
    <citation type="submission" date="2014-11" db="EMBL/GenBank/DDBJ databases">
        <authorList>
            <person name="Amaro Gonzalez C."/>
        </authorList>
    </citation>
    <scope>NUCLEOTIDE SEQUENCE</scope>
</reference>
<dbReference type="AlphaFoldDB" id="A0A0E9XCR0"/>
<proteinExistence type="predicted"/>
<evidence type="ECO:0000313" key="1">
    <source>
        <dbReference type="EMBL" id="JAH99630.1"/>
    </source>
</evidence>
<protein>
    <submittedName>
        <fullName evidence="1">Uncharacterized protein</fullName>
    </submittedName>
</protein>
<sequence>MSCLVLALKRNKGIFLNDFPYLTHQLCSYDQQVNTSSHVTLNVLG</sequence>
<organism evidence="1">
    <name type="scientific">Anguilla anguilla</name>
    <name type="common">European freshwater eel</name>
    <name type="synonym">Muraena anguilla</name>
    <dbReference type="NCBI Taxonomy" id="7936"/>
    <lineage>
        <taxon>Eukaryota</taxon>
        <taxon>Metazoa</taxon>
        <taxon>Chordata</taxon>
        <taxon>Craniata</taxon>
        <taxon>Vertebrata</taxon>
        <taxon>Euteleostomi</taxon>
        <taxon>Actinopterygii</taxon>
        <taxon>Neopterygii</taxon>
        <taxon>Teleostei</taxon>
        <taxon>Anguilliformes</taxon>
        <taxon>Anguillidae</taxon>
        <taxon>Anguilla</taxon>
    </lineage>
</organism>
<dbReference type="EMBL" id="GBXM01008947">
    <property type="protein sequence ID" value="JAH99630.1"/>
    <property type="molecule type" value="Transcribed_RNA"/>
</dbReference>
<accession>A0A0E9XCR0</accession>
<name>A0A0E9XCR0_ANGAN</name>
<reference evidence="1" key="2">
    <citation type="journal article" date="2015" name="Fish Shellfish Immunol.">
        <title>Early steps in the European eel (Anguilla anguilla)-Vibrio vulnificus interaction in the gills: Role of the RtxA13 toxin.</title>
        <authorList>
            <person name="Callol A."/>
            <person name="Pajuelo D."/>
            <person name="Ebbesson L."/>
            <person name="Teles M."/>
            <person name="MacKenzie S."/>
            <person name="Amaro C."/>
        </authorList>
    </citation>
    <scope>NUCLEOTIDE SEQUENCE</scope>
</reference>